<keyword evidence="1" id="KW-1133">Transmembrane helix</keyword>
<sequence length="278" mass="31248">MNFALRLVIGIAIAYGAILLLVSFFQSSLIYRNQKPKPTRQIVQDGGLRFWPKNNNLYRGLLATTPAEKSKGLVVVFHGNAGTAADRMHYSRALNPLGYNVLLVEYPGYGGRDGSLNEKSFVSDAKETVRRAKAELGGPIYLWGESLGCGIASAVAADPLTQADGVILVTPWDTLADLVQTLYWYFPAKWLLRDKYDNIRNLQKFDNPIAILVAENDEIIPPHHAFRLFESLSPSKRKWIFQRSGHNNWPSDATEFWWKEVMDFVSLVDGNSSIQVMQ</sequence>
<protein>
    <recommendedName>
        <fullName evidence="2">Serine aminopeptidase S33 domain-containing protein</fullName>
    </recommendedName>
</protein>
<dbReference type="Proteomes" id="UP000247465">
    <property type="component" value="Chromosome"/>
</dbReference>
<accession>A0A2Z4AGE8</accession>
<dbReference type="InterPro" id="IPR022742">
    <property type="entry name" value="Hydrolase_4"/>
</dbReference>
<gene>
    <name evidence="3" type="ORF">DF168_01347</name>
</gene>
<dbReference type="AlphaFoldDB" id="A0A2Z4AGE8"/>
<evidence type="ECO:0000313" key="4">
    <source>
        <dbReference type="Proteomes" id="UP000247465"/>
    </source>
</evidence>
<dbReference type="InterPro" id="IPR029058">
    <property type="entry name" value="AB_hydrolase_fold"/>
</dbReference>
<evidence type="ECO:0000256" key="1">
    <source>
        <dbReference type="SAM" id="Phobius"/>
    </source>
</evidence>
<feature type="transmembrane region" description="Helical" evidence="1">
    <location>
        <begin position="6"/>
        <end position="31"/>
    </location>
</feature>
<dbReference type="PANTHER" id="PTHR12277">
    <property type="entry name" value="ALPHA/BETA HYDROLASE DOMAIN-CONTAINING PROTEIN"/>
    <property type="match status" value="1"/>
</dbReference>
<evidence type="ECO:0000313" key="3">
    <source>
        <dbReference type="EMBL" id="AWT60146.1"/>
    </source>
</evidence>
<keyword evidence="1" id="KW-0812">Transmembrane</keyword>
<feature type="domain" description="Serine aminopeptidase S33" evidence="2">
    <location>
        <begin position="69"/>
        <end position="175"/>
    </location>
</feature>
<proteinExistence type="predicted"/>
<dbReference type="Gene3D" id="3.40.50.1820">
    <property type="entry name" value="alpha/beta hydrolase"/>
    <property type="match status" value="1"/>
</dbReference>
<dbReference type="EMBL" id="CP029803">
    <property type="protein sequence ID" value="AWT60146.1"/>
    <property type="molecule type" value="Genomic_DNA"/>
</dbReference>
<evidence type="ECO:0000259" key="2">
    <source>
        <dbReference type="Pfam" id="PF12146"/>
    </source>
</evidence>
<name>A0A2Z4AGE8_9BACT</name>
<organism evidence="3 4">
    <name type="scientific">Candidatus Moanibacter tarae</name>
    <dbReference type="NCBI Taxonomy" id="2200854"/>
    <lineage>
        <taxon>Bacteria</taxon>
        <taxon>Pseudomonadati</taxon>
        <taxon>Verrucomicrobiota</taxon>
        <taxon>Opitutia</taxon>
        <taxon>Puniceicoccales</taxon>
        <taxon>Puniceicoccales incertae sedis</taxon>
        <taxon>Candidatus Moanibacter</taxon>
    </lineage>
</organism>
<dbReference type="SUPFAM" id="SSF53474">
    <property type="entry name" value="alpha/beta-Hydrolases"/>
    <property type="match status" value="1"/>
</dbReference>
<keyword evidence="1" id="KW-0472">Membrane</keyword>
<dbReference type="Pfam" id="PF12146">
    <property type="entry name" value="Hydrolase_4"/>
    <property type="match status" value="1"/>
</dbReference>
<reference evidence="3 4" key="1">
    <citation type="submission" date="2018-06" db="EMBL/GenBank/DDBJ databases">
        <title>Draft Genome Sequence of a Novel Marine Bacterium Related to the Verrucomicrobia.</title>
        <authorList>
            <person name="Vosseberg J."/>
            <person name="Martijn J."/>
            <person name="Ettema T.J.G."/>
        </authorList>
    </citation>
    <scope>NUCLEOTIDE SEQUENCE [LARGE SCALE GENOMIC DNA]</scope>
    <source>
        <strain evidence="3">TARA_B100001123</strain>
    </source>
</reference>
<dbReference type="KEGG" id="mtar:DF168_01347"/>